<organism evidence="10 11">
    <name type="scientific">Legionella beliardensis</name>
    <dbReference type="NCBI Taxonomy" id="91822"/>
    <lineage>
        <taxon>Bacteria</taxon>
        <taxon>Pseudomonadati</taxon>
        <taxon>Pseudomonadota</taxon>
        <taxon>Gammaproteobacteria</taxon>
        <taxon>Legionellales</taxon>
        <taxon>Legionellaceae</taxon>
        <taxon>Legionella</taxon>
    </lineage>
</organism>
<dbReference type="GO" id="GO:0009103">
    <property type="term" value="P:lipopolysaccharide biosynthetic process"/>
    <property type="evidence" value="ECO:0007669"/>
    <property type="project" value="TreeGrafter"/>
</dbReference>
<evidence type="ECO:0000259" key="9">
    <source>
        <dbReference type="Pfam" id="PF13231"/>
    </source>
</evidence>
<evidence type="ECO:0000256" key="6">
    <source>
        <dbReference type="ARBA" id="ARBA00022989"/>
    </source>
</evidence>
<evidence type="ECO:0000256" key="2">
    <source>
        <dbReference type="ARBA" id="ARBA00022475"/>
    </source>
</evidence>
<keyword evidence="5 8" id="KW-0812">Transmembrane</keyword>
<dbReference type="GO" id="GO:0005886">
    <property type="term" value="C:plasma membrane"/>
    <property type="evidence" value="ECO:0007669"/>
    <property type="project" value="UniProtKB-SubCell"/>
</dbReference>
<evidence type="ECO:0000313" key="11">
    <source>
        <dbReference type="Proteomes" id="UP000254968"/>
    </source>
</evidence>
<feature type="transmembrane region" description="Helical" evidence="8">
    <location>
        <begin position="321"/>
        <end position="339"/>
    </location>
</feature>
<evidence type="ECO:0000256" key="4">
    <source>
        <dbReference type="ARBA" id="ARBA00022679"/>
    </source>
</evidence>
<keyword evidence="3 10" id="KW-0328">Glycosyltransferase</keyword>
<feature type="transmembrane region" description="Helical" evidence="8">
    <location>
        <begin position="112"/>
        <end position="130"/>
    </location>
</feature>
<comment type="subcellular location">
    <subcellularLocation>
        <location evidence="1">Cell membrane</location>
        <topology evidence="1">Multi-pass membrane protein</topology>
    </subcellularLocation>
</comment>
<evidence type="ECO:0000256" key="7">
    <source>
        <dbReference type="ARBA" id="ARBA00023136"/>
    </source>
</evidence>
<feature type="transmembrane region" description="Helical" evidence="8">
    <location>
        <begin position="351"/>
        <end position="374"/>
    </location>
</feature>
<evidence type="ECO:0000256" key="3">
    <source>
        <dbReference type="ARBA" id="ARBA00022676"/>
    </source>
</evidence>
<dbReference type="GO" id="GO:0103015">
    <property type="term" value="F:4-amino-4-deoxy-L-arabinose transferase activity"/>
    <property type="evidence" value="ECO:0007669"/>
    <property type="project" value="UniProtKB-EC"/>
</dbReference>
<keyword evidence="4 10" id="KW-0808">Transferase</keyword>
<protein>
    <submittedName>
        <fullName evidence="10">Dolichyl-phosphate-mannose-protein mannosyltransferase</fullName>
        <ecNumber evidence="10">2.4.2.43</ecNumber>
    </submittedName>
</protein>
<feature type="transmembrane region" description="Helical" evidence="8">
    <location>
        <begin position="213"/>
        <end position="231"/>
    </location>
</feature>
<dbReference type="EMBL" id="UGNV01000001">
    <property type="protein sequence ID" value="STX28236.1"/>
    <property type="molecule type" value="Genomic_DNA"/>
</dbReference>
<feature type="transmembrane region" description="Helical" evidence="8">
    <location>
        <begin position="407"/>
        <end position="424"/>
    </location>
</feature>
<sequence length="544" mass="61657">MEKVKISFFLLLFSGVLFVIGINKVPVIDRDEAHFAQASKQMMQTGNYFQIRFQDRTRFQKPPGINWLQAASVQSLSHAETNQIWPYRIPSALGAFLSVLLTYLFASRFVGGAAAALAAGLLASTLLLVVEAHMAVIDAMLLCSVVLMQGALWIIYQSSYEQKKIAWFWPFCFWVAMAFGVALKGVTPLIGILTVLTLYVMEKRRDWLTQLKVYQGLILFIGLTLVWLLLVNQAEHSNYLLQMVNKDLLPKLKGGHESHGKPPLFHLAILPITFWPASLFLWLGGVYAWKNRHDKIIKFLLAWLVPSWVFFECMPTKLPQYVLPLFPALAIVCALAIRQQLAMLPSKWHRFLQYLWTILSVGFGCALMLAAYWVNQEPNLSSLMISTIIIVFSGIAVFFSRQGQFKYSLAAIFALAALTYPLIFNQLLPSLKPIWLTSNLTQYIDRTKLSSQQPLLAVGFDEPSLVFNLDTTLVRFVDISTAAEQLRINPKQLAVFDNKSLQAWSNRPNNIKILAQVRGFNYSKGRWIKLFLIGQEEKQRDGAV</sequence>
<dbReference type="Proteomes" id="UP000254968">
    <property type="component" value="Unassembled WGS sequence"/>
</dbReference>
<dbReference type="InterPro" id="IPR050297">
    <property type="entry name" value="LipidA_mod_glycosyltrf_83"/>
</dbReference>
<dbReference type="RefSeq" id="WP_115301999.1">
    <property type="nucleotide sequence ID" value="NZ_CAAAHO010000001.1"/>
</dbReference>
<feature type="transmembrane region" description="Helical" evidence="8">
    <location>
        <begin position="85"/>
        <end position="106"/>
    </location>
</feature>
<keyword evidence="11" id="KW-1185">Reference proteome</keyword>
<reference evidence="10 11" key="1">
    <citation type="submission" date="2018-06" db="EMBL/GenBank/DDBJ databases">
        <authorList>
            <consortium name="Pathogen Informatics"/>
            <person name="Doyle S."/>
        </authorList>
    </citation>
    <scope>NUCLEOTIDE SEQUENCE [LARGE SCALE GENOMIC DNA]</scope>
    <source>
        <strain evidence="10 11">NCTC13315</strain>
    </source>
</reference>
<feature type="transmembrane region" description="Helical" evidence="8">
    <location>
        <begin position="264"/>
        <end position="289"/>
    </location>
</feature>
<evidence type="ECO:0000256" key="5">
    <source>
        <dbReference type="ARBA" id="ARBA00022692"/>
    </source>
</evidence>
<keyword evidence="2" id="KW-1003">Cell membrane</keyword>
<keyword evidence="7 8" id="KW-0472">Membrane</keyword>
<dbReference type="PANTHER" id="PTHR33908:SF3">
    <property type="entry name" value="UNDECAPRENYL PHOSPHATE-ALPHA-4-AMINO-4-DEOXY-L-ARABINOSE ARABINOSYL TRANSFERASE"/>
    <property type="match status" value="1"/>
</dbReference>
<evidence type="ECO:0000313" key="10">
    <source>
        <dbReference type="EMBL" id="STX28236.1"/>
    </source>
</evidence>
<dbReference type="InterPro" id="IPR038731">
    <property type="entry name" value="RgtA/B/C-like"/>
</dbReference>
<evidence type="ECO:0000256" key="8">
    <source>
        <dbReference type="SAM" id="Phobius"/>
    </source>
</evidence>
<feature type="transmembrane region" description="Helical" evidence="8">
    <location>
        <begin position="6"/>
        <end position="25"/>
    </location>
</feature>
<dbReference type="AlphaFoldDB" id="A0A378I0W5"/>
<gene>
    <name evidence="10" type="primary">arnT</name>
    <name evidence="10" type="ORF">NCTC13315_00763</name>
</gene>
<dbReference type="Pfam" id="PF13231">
    <property type="entry name" value="PMT_2"/>
    <property type="match status" value="1"/>
</dbReference>
<dbReference type="EC" id="2.4.2.43" evidence="10"/>
<dbReference type="PANTHER" id="PTHR33908">
    <property type="entry name" value="MANNOSYLTRANSFERASE YKCB-RELATED"/>
    <property type="match status" value="1"/>
</dbReference>
<proteinExistence type="predicted"/>
<dbReference type="OrthoDB" id="9775035at2"/>
<evidence type="ECO:0000256" key="1">
    <source>
        <dbReference type="ARBA" id="ARBA00004651"/>
    </source>
</evidence>
<name>A0A378I0W5_9GAMM</name>
<dbReference type="GO" id="GO:0010041">
    <property type="term" value="P:response to iron(III) ion"/>
    <property type="evidence" value="ECO:0007669"/>
    <property type="project" value="TreeGrafter"/>
</dbReference>
<feature type="transmembrane region" description="Helical" evidence="8">
    <location>
        <begin position="137"/>
        <end position="156"/>
    </location>
</feature>
<keyword evidence="6 8" id="KW-1133">Transmembrane helix</keyword>
<accession>A0A378I0W5</accession>
<feature type="transmembrane region" description="Helical" evidence="8">
    <location>
        <begin position="380"/>
        <end position="400"/>
    </location>
</feature>
<feature type="domain" description="Glycosyltransferase RgtA/B/C/D-like" evidence="9">
    <location>
        <begin position="61"/>
        <end position="226"/>
    </location>
</feature>
<feature type="transmembrane region" description="Helical" evidence="8">
    <location>
        <begin position="296"/>
        <end position="315"/>
    </location>
</feature>
<feature type="transmembrane region" description="Helical" evidence="8">
    <location>
        <begin position="168"/>
        <end position="201"/>
    </location>
</feature>